<feature type="transmembrane region" description="Helical" evidence="1">
    <location>
        <begin position="7"/>
        <end position="25"/>
    </location>
</feature>
<keyword evidence="1" id="KW-0472">Membrane</keyword>
<gene>
    <name evidence="2" type="ORF">C5Y96_16250</name>
</gene>
<name>A0A2S8F708_9BACT</name>
<dbReference type="Proteomes" id="UP000240009">
    <property type="component" value="Unassembled WGS sequence"/>
</dbReference>
<proteinExistence type="predicted"/>
<dbReference type="OrthoDB" id="292173at2"/>
<dbReference type="EMBL" id="PUIA01000051">
    <property type="protein sequence ID" value="PQO27933.1"/>
    <property type="molecule type" value="Genomic_DNA"/>
</dbReference>
<comment type="caution">
    <text evidence="2">The sequence shown here is derived from an EMBL/GenBank/DDBJ whole genome shotgun (WGS) entry which is preliminary data.</text>
</comment>
<keyword evidence="1" id="KW-1133">Transmembrane helix</keyword>
<feature type="transmembrane region" description="Helical" evidence="1">
    <location>
        <begin position="31"/>
        <end position="52"/>
    </location>
</feature>
<accession>A0A2S8F708</accession>
<organism evidence="2 3">
    <name type="scientific">Blastopirellula marina</name>
    <dbReference type="NCBI Taxonomy" id="124"/>
    <lineage>
        <taxon>Bacteria</taxon>
        <taxon>Pseudomonadati</taxon>
        <taxon>Planctomycetota</taxon>
        <taxon>Planctomycetia</taxon>
        <taxon>Pirellulales</taxon>
        <taxon>Pirellulaceae</taxon>
        <taxon>Blastopirellula</taxon>
    </lineage>
</organism>
<protein>
    <submittedName>
        <fullName evidence="2">Uncharacterized protein</fullName>
    </submittedName>
</protein>
<reference evidence="2 3" key="1">
    <citation type="submission" date="2018-02" db="EMBL/GenBank/DDBJ databases">
        <title>Comparative genomes isolates from brazilian mangrove.</title>
        <authorList>
            <person name="Araujo J.E."/>
            <person name="Taketani R.G."/>
            <person name="Silva M.C.P."/>
            <person name="Loureco M.V."/>
            <person name="Andreote F.D."/>
        </authorList>
    </citation>
    <scope>NUCLEOTIDE SEQUENCE [LARGE SCALE GENOMIC DNA]</scope>
    <source>
        <strain evidence="2 3">HEX-2 MGV</strain>
    </source>
</reference>
<evidence type="ECO:0000313" key="3">
    <source>
        <dbReference type="Proteomes" id="UP000240009"/>
    </source>
</evidence>
<feature type="transmembrane region" description="Helical" evidence="1">
    <location>
        <begin position="73"/>
        <end position="92"/>
    </location>
</feature>
<evidence type="ECO:0000313" key="2">
    <source>
        <dbReference type="EMBL" id="PQO27933.1"/>
    </source>
</evidence>
<keyword evidence="1" id="KW-0812">Transmembrane</keyword>
<evidence type="ECO:0000256" key="1">
    <source>
        <dbReference type="SAM" id="Phobius"/>
    </source>
</evidence>
<dbReference type="RefSeq" id="WP_105355437.1">
    <property type="nucleotide sequence ID" value="NZ_PUIA01000051.1"/>
</dbReference>
<sequence>MIAWDRGRIAACTLAGTSLVVHLITTLNIEAVLSHAIFLLLPLSVIFWPEYCDRAFRESDRGRTHSTTGPTPAIMVQIAGWILLLVGCWLPLFGPPPG</sequence>
<dbReference type="AlphaFoldDB" id="A0A2S8F708"/>